<reference evidence="1" key="1">
    <citation type="submission" date="2023-05" db="EMBL/GenBank/DDBJ databases">
        <authorList>
            <person name="Stuckert A."/>
        </authorList>
    </citation>
    <scope>NUCLEOTIDE SEQUENCE</scope>
</reference>
<dbReference type="EMBL" id="CATNWA010015298">
    <property type="protein sequence ID" value="CAI9581708.1"/>
    <property type="molecule type" value="Genomic_DNA"/>
</dbReference>
<sequence>MRGDQRVKCVQGVFYWGGGVLHCNHTTLDGQFPPTLKRHADADRGWI</sequence>
<evidence type="ECO:0000313" key="2">
    <source>
        <dbReference type="Proteomes" id="UP001162483"/>
    </source>
</evidence>
<comment type="caution">
    <text evidence="1">The sequence shown here is derived from an EMBL/GenBank/DDBJ whole genome shotgun (WGS) entry which is preliminary data.</text>
</comment>
<protein>
    <submittedName>
        <fullName evidence="1">Uncharacterized protein</fullName>
    </submittedName>
</protein>
<keyword evidence="2" id="KW-1185">Reference proteome</keyword>
<organism evidence="1 2">
    <name type="scientific">Staurois parvus</name>
    <dbReference type="NCBI Taxonomy" id="386267"/>
    <lineage>
        <taxon>Eukaryota</taxon>
        <taxon>Metazoa</taxon>
        <taxon>Chordata</taxon>
        <taxon>Craniata</taxon>
        <taxon>Vertebrata</taxon>
        <taxon>Euteleostomi</taxon>
        <taxon>Amphibia</taxon>
        <taxon>Batrachia</taxon>
        <taxon>Anura</taxon>
        <taxon>Neobatrachia</taxon>
        <taxon>Ranoidea</taxon>
        <taxon>Ranidae</taxon>
        <taxon>Staurois</taxon>
    </lineage>
</organism>
<proteinExistence type="predicted"/>
<accession>A0ABN9EAH8</accession>
<name>A0ABN9EAH8_9NEOB</name>
<feature type="non-terminal residue" evidence="1">
    <location>
        <position position="47"/>
    </location>
</feature>
<gene>
    <name evidence="1" type="ORF">SPARVUS_LOCUS9541995</name>
</gene>
<dbReference type="Proteomes" id="UP001162483">
    <property type="component" value="Unassembled WGS sequence"/>
</dbReference>
<evidence type="ECO:0000313" key="1">
    <source>
        <dbReference type="EMBL" id="CAI9581708.1"/>
    </source>
</evidence>